<accession>A0A8E2E5R2</accession>
<evidence type="ECO:0000313" key="1">
    <source>
        <dbReference type="EMBL" id="OCK77872.1"/>
    </source>
</evidence>
<dbReference type="Proteomes" id="UP000250266">
    <property type="component" value="Unassembled WGS sequence"/>
</dbReference>
<keyword evidence="2" id="KW-1185">Reference proteome</keyword>
<sequence>MEESDRVIRLPADKPDIFELFVQFLHTRVIFSKHDGDRRVKPNATPLNFDWVRLAELYVIGEKLQATELKNAVVDSMIEMSGAGHPTGMATSFYTYTDPSAKIRRLYVEFFVWENGKLAMETGADVQDGPRKVSLTFPRPSWHSSQQAALDDLKALGNGSPLIP</sequence>
<protein>
    <recommendedName>
        <fullName evidence="3">BTB domain-containing protein</fullName>
    </recommendedName>
</protein>
<dbReference type="AlphaFoldDB" id="A0A8E2E5R2"/>
<reference evidence="1 2" key="1">
    <citation type="journal article" date="2016" name="Nat. Commun.">
        <title>Ectomycorrhizal ecology is imprinted in the genome of the dominant symbiotic fungus Cenococcum geophilum.</title>
        <authorList>
            <consortium name="DOE Joint Genome Institute"/>
            <person name="Peter M."/>
            <person name="Kohler A."/>
            <person name="Ohm R.A."/>
            <person name="Kuo A."/>
            <person name="Krutzmann J."/>
            <person name="Morin E."/>
            <person name="Arend M."/>
            <person name="Barry K.W."/>
            <person name="Binder M."/>
            <person name="Choi C."/>
            <person name="Clum A."/>
            <person name="Copeland A."/>
            <person name="Grisel N."/>
            <person name="Haridas S."/>
            <person name="Kipfer T."/>
            <person name="LaButti K."/>
            <person name="Lindquist E."/>
            <person name="Lipzen A."/>
            <person name="Maire R."/>
            <person name="Meier B."/>
            <person name="Mihaltcheva S."/>
            <person name="Molinier V."/>
            <person name="Murat C."/>
            <person name="Poggeler S."/>
            <person name="Quandt C.A."/>
            <person name="Sperisen C."/>
            <person name="Tritt A."/>
            <person name="Tisserant E."/>
            <person name="Crous P.W."/>
            <person name="Henrissat B."/>
            <person name="Nehls U."/>
            <person name="Egli S."/>
            <person name="Spatafora J.W."/>
            <person name="Grigoriev I.V."/>
            <person name="Martin F.M."/>
        </authorList>
    </citation>
    <scope>NUCLEOTIDE SEQUENCE [LARGE SCALE GENOMIC DNA]</scope>
    <source>
        <strain evidence="1 2">CBS 459.81</strain>
    </source>
</reference>
<dbReference type="InterPro" id="IPR011333">
    <property type="entry name" value="SKP1/BTB/POZ_sf"/>
</dbReference>
<organism evidence="1 2">
    <name type="scientific">Lepidopterella palustris CBS 459.81</name>
    <dbReference type="NCBI Taxonomy" id="1314670"/>
    <lineage>
        <taxon>Eukaryota</taxon>
        <taxon>Fungi</taxon>
        <taxon>Dikarya</taxon>
        <taxon>Ascomycota</taxon>
        <taxon>Pezizomycotina</taxon>
        <taxon>Dothideomycetes</taxon>
        <taxon>Pleosporomycetidae</taxon>
        <taxon>Mytilinidiales</taxon>
        <taxon>Argynnaceae</taxon>
        <taxon>Lepidopterella</taxon>
    </lineage>
</organism>
<evidence type="ECO:0000313" key="2">
    <source>
        <dbReference type="Proteomes" id="UP000250266"/>
    </source>
</evidence>
<dbReference type="OrthoDB" id="1022638at2759"/>
<dbReference type="Gene3D" id="3.30.710.10">
    <property type="entry name" value="Potassium Channel Kv1.1, Chain A"/>
    <property type="match status" value="1"/>
</dbReference>
<gene>
    <name evidence="1" type="ORF">K432DRAFT_395251</name>
</gene>
<proteinExistence type="predicted"/>
<dbReference type="EMBL" id="KV745095">
    <property type="protein sequence ID" value="OCK77872.1"/>
    <property type="molecule type" value="Genomic_DNA"/>
</dbReference>
<name>A0A8E2E5R2_9PEZI</name>
<evidence type="ECO:0008006" key="3">
    <source>
        <dbReference type="Google" id="ProtNLM"/>
    </source>
</evidence>